<keyword evidence="4" id="KW-0456">Lyase</keyword>
<dbReference type="InterPro" id="IPR008929">
    <property type="entry name" value="Chondroitin_lyas"/>
</dbReference>
<dbReference type="AlphaFoldDB" id="G5ICX8"/>
<dbReference type="GO" id="GO:0042597">
    <property type="term" value="C:periplasmic space"/>
    <property type="evidence" value="ECO:0007669"/>
    <property type="project" value="UniProtKB-SubCell"/>
</dbReference>
<reference evidence="7 8" key="1">
    <citation type="submission" date="2011-08" db="EMBL/GenBank/DDBJ databases">
        <title>The Genome Sequence of Clostridium hathewayi WAL-18680.</title>
        <authorList>
            <consortium name="The Broad Institute Genome Sequencing Platform"/>
            <person name="Earl A."/>
            <person name="Ward D."/>
            <person name="Feldgarden M."/>
            <person name="Gevers D."/>
            <person name="Finegold S.M."/>
            <person name="Summanen P.H."/>
            <person name="Molitoris D.R."/>
            <person name="Song M."/>
            <person name="Daigneault M."/>
            <person name="Allen-Vercoe E."/>
            <person name="Young S.K."/>
            <person name="Zeng Q."/>
            <person name="Gargeya S."/>
            <person name="Fitzgerald M."/>
            <person name="Haas B."/>
            <person name="Abouelleil A."/>
            <person name="Alvarado L."/>
            <person name="Arachchi H.M."/>
            <person name="Berlin A."/>
            <person name="Brown A."/>
            <person name="Chapman S.B."/>
            <person name="Chen Z."/>
            <person name="Dunbar C."/>
            <person name="Freedman E."/>
            <person name="Gearin G."/>
            <person name="Gellesch M."/>
            <person name="Goldberg J."/>
            <person name="Griggs A."/>
            <person name="Gujja S."/>
            <person name="Heiman D."/>
            <person name="Howarth C."/>
            <person name="Larson L."/>
            <person name="Lui A."/>
            <person name="MacDonald P.J.P."/>
            <person name="Montmayeur A."/>
            <person name="Murphy C."/>
            <person name="Neiman D."/>
            <person name="Pearson M."/>
            <person name="Priest M."/>
            <person name="Roberts A."/>
            <person name="Saif S."/>
            <person name="Shea T."/>
            <person name="Shenoy N."/>
            <person name="Sisk P."/>
            <person name="Stolte C."/>
            <person name="Sykes S."/>
            <person name="Wortman J."/>
            <person name="Nusbaum C."/>
            <person name="Birren B."/>
        </authorList>
    </citation>
    <scope>NUCLEOTIDE SEQUENCE [LARGE SCALE GENOMIC DNA]</scope>
    <source>
        <strain evidence="7 8">WAL-18680</strain>
    </source>
</reference>
<comment type="subcellular location">
    <subcellularLocation>
        <location evidence="1">Periplasm</location>
    </subcellularLocation>
</comment>
<sequence length="678" mass="77282">MTGNIREKMKSGCTIESAYRQFKEQSRGQIEALLESSSFIGREYPEYKSQIVSKAEMFMEGRMVLCGTMGQPYFVGNPPRWTENPLNDNEFVWQLNRMEHWVTLVHAYYLTGREQYAKKVLSELEDWIDTCPPLEIVLDYRKAKERFSSVHPWRSLEVGIRSHSSWNICLEALAEREEFTGELFEKVITSLYEHGNILYQVCPIIWPNANHNHYLTECIGLLAAGAMTPFFKDSDKWIKHAVMEVERCAAVQVTEGGGQVEGCPTYHNECLNWMNRSLTVASKYGILFSDAYKEQVCSMFRHSMYVARPDGNNVPWGDSDALPQVYESAIRTYLASGDQTPLKLCAKAFGREELFREAVKLVWDMRKPEQLLALLREKNFGSDAVALPCVNYNRALKQVMIRKAWTCDTASIFFACRTPVHNDHAHIDPNGFDYCNQGIPVLVDAGRYNYQEGPNRKLFKGGTYHNTVLIDRRDAFEYQGTWAYGPQQIGDILKVGKSGEWDYICGSHVNYFPAVHTRMLAFCDDILFIADRVDNMRHGSRAELYYNLNAPTVCSSLEKRTIQTEIGGRLVRMTYSSNLSCTLENGRASTQIDMADETTVVCLESRDASRLFLTAVMMGDKGPGEAKKISVEVWEDTIDYAVMKIYMGDKVISVKWNYRENMLELSGGEAKGNGKVNE</sequence>
<dbReference type="InterPro" id="IPR012480">
    <property type="entry name" value="Hepar_II_III_C"/>
</dbReference>
<proteinExistence type="predicted"/>
<comment type="caution">
    <text evidence="7">The sequence shown here is derived from an EMBL/GenBank/DDBJ whole genome shotgun (WGS) entry which is preliminary data.</text>
</comment>
<dbReference type="Pfam" id="PF07940">
    <property type="entry name" value="Hepar_II_III_C"/>
    <property type="match status" value="1"/>
</dbReference>
<evidence type="ECO:0000256" key="3">
    <source>
        <dbReference type="ARBA" id="ARBA00022764"/>
    </source>
</evidence>
<keyword evidence="8" id="KW-1185">Reference proteome</keyword>
<evidence type="ECO:0000259" key="6">
    <source>
        <dbReference type="Pfam" id="PF16889"/>
    </source>
</evidence>
<evidence type="ECO:0000313" key="7">
    <source>
        <dbReference type="EMBL" id="EHI60653.1"/>
    </source>
</evidence>
<dbReference type="Gene3D" id="1.50.10.100">
    <property type="entry name" value="Chondroitin AC/alginate lyase"/>
    <property type="match status" value="1"/>
</dbReference>
<feature type="domain" description="Heparin-sulfate lyase N-terminal" evidence="6">
    <location>
        <begin position="72"/>
        <end position="323"/>
    </location>
</feature>
<dbReference type="PANTHER" id="PTHR39210:SF1">
    <property type="entry name" value="HEPARIN-SULFATE LYASE"/>
    <property type="match status" value="1"/>
</dbReference>
<evidence type="ECO:0000256" key="1">
    <source>
        <dbReference type="ARBA" id="ARBA00004418"/>
    </source>
</evidence>
<keyword evidence="3" id="KW-0574">Periplasm</keyword>
<dbReference type="Proteomes" id="UP000005384">
    <property type="component" value="Unassembled WGS sequence"/>
</dbReference>
<protein>
    <submittedName>
        <fullName evidence="7">Uncharacterized protein</fullName>
    </submittedName>
</protein>
<dbReference type="InterPro" id="IPR031680">
    <property type="entry name" value="Hepar_II_III_N"/>
</dbReference>
<gene>
    <name evidence="7" type="ORF">HMPREF9473_01355</name>
</gene>
<name>G5ICX8_9FIRM</name>
<dbReference type="Pfam" id="PF16889">
    <property type="entry name" value="Hepar_II_III_N"/>
    <property type="match status" value="1"/>
</dbReference>
<evidence type="ECO:0000259" key="5">
    <source>
        <dbReference type="Pfam" id="PF07940"/>
    </source>
</evidence>
<organism evidence="7 8">
    <name type="scientific">Hungatella hathewayi WAL-18680</name>
    <dbReference type="NCBI Taxonomy" id="742737"/>
    <lineage>
        <taxon>Bacteria</taxon>
        <taxon>Bacillati</taxon>
        <taxon>Bacillota</taxon>
        <taxon>Clostridia</taxon>
        <taxon>Lachnospirales</taxon>
        <taxon>Lachnospiraceae</taxon>
        <taxon>Hungatella</taxon>
    </lineage>
</organism>
<evidence type="ECO:0000313" key="8">
    <source>
        <dbReference type="Proteomes" id="UP000005384"/>
    </source>
</evidence>
<dbReference type="GO" id="GO:0016829">
    <property type="term" value="F:lyase activity"/>
    <property type="evidence" value="ECO:0007669"/>
    <property type="project" value="UniProtKB-KW"/>
</dbReference>
<dbReference type="RefSeq" id="WP_006779339.1">
    <property type="nucleotide sequence ID" value="NZ_CP040506.1"/>
</dbReference>
<dbReference type="EMBL" id="ADLN01000013">
    <property type="protein sequence ID" value="EHI60653.1"/>
    <property type="molecule type" value="Genomic_DNA"/>
</dbReference>
<evidence type="ECO:0000256" key="4">
    <source>
        <dbReference type="ARBA" id="ARBA00023239"/>
    </source>
</evidence>
<dbReference type="SUPFAM" id="SSF48230">
    <property type="entry name" value="Chondroitin AC/alginate lyase"/>
    <property type="match status" value="1"/>
</dbReference>
<keyword evidence="2" id="KW-0732">Signal</keyword>
<dbReference type="Gene3D" id="2.70.98.70">
    <property type="match status" value="1"/>
</dbReference>
<feature type="domain" description="Heparinase II/III-like C-terminal" evidence="5">
    <location>
        <begin position="413"/>
        <end position="569"/>
    </location>
</feature>
<dbReference type="PANTHER" id="PTHR39210">
    <property type="entry name" value="HEPARIN-SULFATE LYASE"/>
    <property type="match status" value="1"/>
</dbReference>
<dbReference type="PATRIC" id="fig|742737.3.peg.1366"/>
<dbReference type="HOGENOM" id="CLU_377154_0_0_9"/>
<evidence type="ECO:0000256" key="2">
    <source>
        <dbReference type="ARBA" id="ARBA00022729"/>
    </source>
</evidence>
<accession>G5ICX8</accession>